<dbReference type="EMBL" id="OX459118">
    <property type="protein sequence ID" value="CAI9087281.1"/>
    <property type="molecule type" value="Genomic_DNA"/>
</dbReference>
<evidence type="ECO:0000259" key="5">
    <source>
        <dbReference type="PROSITE" id="PS50948"/>
    </source>
</evidence>
<sequence>MSPSKYTFISFCVAFFSLLVATQSLVPANETFKYVNQGEFGEYSNEYDANYRILPLATHPFQFAFYNTTPNAYILGLRMGSIGSEATRRWIWEANRGKPVRDNATLTFGRDGNLVLADADGKVVWQTGTANKGVVGLEILFSGNLVLYDSKKRFLWQSFDYPTDTLMVDQALKATGPTRLVSRMSVAQPVNGPYSFVMEKQNWAMYYQTPNSQKPILYYRSHQFGNGKGTLAILDFYSSHENGGNHSYELGFHYNMTGSPIFGSAILARPKYDTTYSFLRVEIDGNLRIYTYDDTENWLSWGVPFVLFDKDKGWTTQCRMPRRCGSLGICKNDQCIACPKPQGLLKWSKTCAPPVLPPCNKRGSRVDYYKVDGVEHYTSAYNVGDGPLSLVQCKDQCSKDCKCAGFFYRQESSKCLFVSDLGTLVKVPNSAHTGYIKISK</sequence>
<keyword evidence="2" id="KW-0325">Glycoprotein</keyword>
<keyword evidence="7" id="KW-1185">Reference proteome</keyword>
<proteinExistence type="predicted"/>
<dbReference type="PANTHER" id="PTHR32444">
    <property type="entry name" value="BULB-TYPE LECTIN DOMAIN-CONTAINING PROTEIN"/>
    <property type="match status" value="1"/>
</dbReference>
<dbReference type="CDD" id="cd00028">
    <property type="entry name" value="B_lectin"/>
    <property type="match status" value="1"/>
</dbReference>
<accession>A0AAV1BVD9</accession>
<evidence type="ECO:0000313" key="6">
    <source>
        <dbReference type="EMBL" id="CAI9087281.1"/>
    </source>
</evidence>
<dbReference type="Proteomes" id="UP001161247">
    <property type="component" value="Chromosome 1"/>
</dbReference>
<dbReference type="SMART" id="SM00108">
    <property type="entry name" value="B_lectin"/>
    <property type="match status" value="1"/>
</dbReference>
<feature type="signal peptide" evidence="3">
    <location>
        <begin position="1"/>
        <end position="24"/>
    </location>
</feature>
<evidence type="ECO:0000256" key="2">
    <source>
        <dbReference type="ARBA" id="ARBA00023180"/>
    </source>
</evidence>
<dbReference type="Gene3D" id="2.90.10.10">
    <property type="entry name" value="Bulb-type lectin domain"/>
    <property type="match status" value="1"/>
</dbReference>
<dbReference type="Pfam" id="PF01453">
    <property type="entry name" value="B_lectin"/>
    <property type="match status" value="1"/>
</dbReference>
<evidence type="ECO:0000259" key="4">
    <source>
        <dbReference type="PROSITE" id="PS50927"/>
    </source>
</evidence>
<evidence type="ECO:0000256" key="1">
    <source>
        <dbReference type="ARBA" id="ARBA00022729"/>
    </source>
</evidence>
<dbReference type="InterPro" id="IPR003609">
    <property type="entry name" value="Pan_app"/>
</dbReference>
<dbReference type="PROSITE" id="PS50927">
    <property type="entry name" value="BULB_LECTIN"/>
    <property type="match status" value="1"/>
</dbReference>
<dbReference type="AlphaFoldDB" id="A0AAV1BVD9"/>
<dbReference type="InterPro" id="IPR035446">
    <property type="entry name" value="SLSG/EP1"/>
</dbReference>
<evidence type="ECO:0000313" key="7">
    <source>
        <dbReference type="Proteomes" id="UP001161247"/>
    </source>
</evidence>
<gene>
    <name evidence="6" type="ORF">OLC1_LOCUS147</name>
</gene>
<keyword evidence="1 3" id="KW-0732">Signal</keyword>
<evidence type="ECO:0000256" key="3">
    <source>
        <dbReference type="SAM" id="SignalP"/>
    </source>
</evidence>
<dbReference type="CDD" id="cd01098">
    <property type="entry name" value="PAN_AP_plant"/>
    <property type="match status" value="1"/>
</dbReference>
<feature type="chain" id="PRO_5043449217" evidence="3">
    <location>
        <begin position="25"/>
        <end position="440"/>
    </location>
</feature>
<dbReference type="PANTHER" id="PTHR32444:SF10">
    <property type="entry name" value="CURCULIN-LIKE (MANNOSE-BINDING) LECTIN FAMILY PROTEIN-RELATED"/>
    <property type="match status" value="1"/>
</dbReference>
<dbReference type="InterPro" id="IPR001480">
    <property type="entry name" value="Bulb-type_lectin_dom"/>
</dbReference>
<organism evidence="6 7">
    <name type="scientific">Oldenlandia corymbosa var. corymbosa</name>
    <dbReference type="NCBI Taxonomy" id="529605"/>
    <lineage>
        <taxon>Eukaryota</taxon>
        <taxon>Viridiplantae</taxon>
        <taxon>Streptophyta</taxon>
        <taxon>Embryophyta</taxon>
        <taxon>Tracheophyta</taxon>
        <taxon>Spermatophyta</taxon>
        <taxon>Magnoliopsida</taxon>
        <taxon>eudicotyledons</taxon>
        <taxon>Gunneridae</taxon>
        <taxon>Pentapetalae</taxon>
        <taxon>asterids</taxon>
        <taxon>lamiids</taxon>
        <taxon>Gentianales</taxon>
        <taxon>Rubiaceae</taxon>
        <taxon>Rubioideae</taxon>
        <taxon>Spermacoceae</taxon>
        <taxon>Hedyotis-Oldenlandia complex</taxon>
        <taxon>Oldenlandia</taxon>
    </lineage>
</organism>
<protein>
    <submittedName>
        <fullName evidence="6">OLC1v1021318C1</fullName>
    </submittedName>
</protein>
<dbReference type="PROSITE" id="PS50948">
    <property type="entry name" value="PAN"/>
    <property type="match status" value="1"/>
</dbReference>
<dbReference type="SUPFAM" id="SSF51110">
    <property type="entry name" value="alpha-D-mannose-specific plant lectins"/>
    <property type="match status" value="1"/>
</dbReference>
<feature type="domain" description="Apple" evidence="5">
    <location>
        <begin position="359"/>
        <end position="439"/>
    </location>
</feature>
<dbReference type="InterPro" id="IPR036426">
    <property type="entry name" value="Bulb-type_lectin_dom_sf"/>
</dbReference>
<name>A0AAV1BVD9_OLDCO</name>
<reference evidence="6" key="1">
    <citation type="submission" date="2023-03" db="EMBL/GenBank/DDBJ databases">
        <authorList>
            <person name="Julca I."/>
        </authorList>
    </citation>
    <scope>NUCLEOTIDE SEQUENCE</scope>
</reference>
<dbReference type="PIRSF" id="PIRSF002686">
    <property type="entry name" value="SLG"/>
    <property type="match status" value="1"/>
</dbReference>
<feature type="domain" description="Bulb-type lectin" evidence="4">
    <location>
        <begin position="39"/>
        <end position="160"/>
    </location>
</feature>